<accession>A0ABP7DS21</accession>
<comment type="caution">
    <text evidence="1">The sequence shown here is derived from an EMBL/GenBank/DDBJ whole genome shotgun (WGS) entry which is preliminary data.</text>
</comment>
<dbReference type="EMBL" id="BAABCJ010000005">
    <property type="protein sequence ID" value="GAA3708311.1"/>
    <property type="molecule type" value="Genomic_DNA"/>
</dbReference>
<gene>
    <name evidence="1" type="ORF">GCM10022377_22670</name>
</gene>
<evidence type="ECO:0000313" key="2">
    <source>
        <dbReference type="Proteomes" id="UP001501536"/>
    </source>
</evidence>
<keyword evidence="2" id="KW-1185">Reference proteome</keyword>
<protein>
    <submittedName>
        <fullName evidence="1">Uncharacterized protein</fullName>
    </submittedName>
</protein>
<sequence>MALYPGAKHRLIPKWNQKRMVRYRRMNLHVAVSTADSLYGFFAGGDAPACSHFYVAFDGTAEQYIDTAYMSAAGHG</sequence>
<name>A0ABP7DS21_9MICC</name>
<dbReference type="Proteomes" id="UP001501536">
    <property type="component" value="Unassembled WGS sequence"/>
</dbReference>
<organism evidence="1 2">
    <name type="scientific">Zhihengliuella alba</name>
    <dbReference type="NCBI Taxonomy" id="547018"/>
    <lineage>
        <taxon>Bacteria</taxon>
        <taxon>Bacillati</taxon>
        <taxon>Actinomycetota</taxon>
        <taxon>Actinomycetes</taxon>
        <taxon>Micrococcales</taxon>
        <taxon>Micrococcaceae</taxon>
        <taxon>Zhihengliuella</taxon>
    </lineage>
</organism>
<proteinExistence type="predicted"/>
<dbReference type="RefSeq" id="WP_344884501.1">
    <property type="nucleotide sequence ID" value="NZ_BAABCJ010000005.1"/>
</dbReference>
<evidence type="ECO:0000313" key="1">
    <source>
        <dbReference type="EMBL" id="GAA3708311.1"/>
    </source>
</evidence>
<reference evidence="2" key="1">
    <citation type="journal article" date="2019" name="Int. J. Syst. Evol. Microbiol.">
        <title>The Global Catalogue of Microorganisms (GCM) 10K type strain sequencing project: providing services to taxonomists for standard genome sequencing and annotation.</title>
        <authorList>
            <consortium name="The Broad Institute Genomics Platform"/>
            <consortium name="The Broad Institute Genome Sequencing Center for Infectious Disease"/>
            <person name="Wu L."/>
            <person name="Ma J."/>
        </authorList>
    </citation>
    <scope>NUCLEOTIDE SEQUENCE [LARGE SCALE GENOMIC DNA]</scope>
    <source>
        <strain evidence="2">JCM 16961</strain>
    </source>
</reference>